<organism evidence="3 4">
    <name type="scientific">Agrocybe pediades</name>
    <dbReference type="NCBI Taxonomy" id="84607"/>
    <lineage>
        <taxon>Eukaryota</taxon>
        <taxon>Fungi</taxon>
        <taxon>Dikarya</taxon>
        <taxon>Basidiomycota</taxon>
        <taxon>Agaricomycotina</taxon>
        <taxon>Agaricomycetes</taxon>
        <taxon>Agaricomycetidae</taxon>
        <taxon>Agaricales</taxon>
        <taxon>Agaricineae</taxon>
        <taxon>Strophariaceae</taxon>
        <taxon>Agrocybe</taxon>
    </lineage>
</organism>
<evidence type="ECO:0000313" key="3">
    <source>
        <dbReference type="EMBL" id="KAF4620422.1"/>
    </source>
</evidence>
<dbReference type="PANTHER" id="PTHR35596">
    <property type="entry name" value="DUF2263 DOMAIN-CONTAINING PROTEIN"/>
    <property type="match status" value="1"/>
</dbReference>
<feature type="domain" description="Microbial-type PARG catalytic" evidence="2">
    <location>
        <begin position="78"/>
        <end position="211"/>
    </location>
</feature>
<dbReference type="Proteomes" id="UP000521872">
    <property type="component" value="Unassembled WGS sequence"/>
</dbReference>
<dbReference type="PANTHER" id="PTHR35596:SF1">
    <property type="entry name" value="MICROBIAL-TYPE PARG CATALYTIC DOMAIN-CONTAINING PROTEIN"/>
    <property type="match status" value="1"/>
</dbReference>
<reference evidence="3 4" key="1">
    <citation type="submission" date="2019-12" db="EMBL/GenBank/DDBJ databases">
        <authorList>
            <person name="Floudas D."/>
            <person name="Bentzer J."/>
            <person name="Ahren D."/>
            <person name="Johansson T."/>
            <person name="Persson P."/>
            <person name="Tunlid A."/>
        </authorList>
    </citation>
    <scope>NUCLEOTIDE SEQUENCE [LARGE SCALE GENOMIC DNA]</scope>
    <source>
        <strain evidence="3 4">CBS 102.39</strain>
    </source>
</reference>
<dbReference type="SUPFAM" id="SSF52949">
    <property type="entry name" value="Macro domain-like"/>
    <property type="match status" value="1"/>
</dbReference>
<dbReference type="NCBIfam" id="TIGR02452">
    <property type="entry name" value="TIGR02452 family protein"/>
    <property type="match status" value="1"/>
</dbReference>
<accession>A0A8H4R265</accession>
<comment type="caution">
    <text evidence="3">The sequence shown here is derived from an EMBL/GenBank/DDBJ whole genome shotgun (WGS) entry which is preliminary data.</text>
</comment>
<dbReference type="InterPro" id="IPR043472">
    <property type="entry name" value="Macro_dom-like"/>
</dbReference>
<evidence type="ECO:0000256" key="1">
    <source>
        <dbReference type="SAM" id="MobiDB-lite"/>
    </source>
</evidence>
<evidence type="ECO:0000313" key="4">
    <source>
        <dbReference type="Proteomes" id="UP000521872"/>
    </source>
</evidence>
<protein>
    <recommendedName>
        <fullName evidence="2">Microbial-type PARG catalytic domain-containing protein</fullName>
    </recommendedName>
</protein>
<name>A0A8H4R265_9AGAR</name>
<dbReference type="InterPro" id="IPR012664">
    <property type="entry name" value="CHP02452"/>
</dbReference>
<keyword evidence="4" id="KW-1185">Reference proteome</keyword>
<evidence type="ECO:0000259" key="2">
    <source>
        <dbReference type="Pfam" id="PF10021"/>
    </source>
</evidence>
<dbReference type="Pfam" id="PF10021">
    <property type="entry name" value="PARG_cat_microb"/>
    <property type="match status" value="1"/>
</dbReference>
<dbReference type="Gene3D" id="3.40.220.10">
    <property type="entry name" value="Leucine Aminopeptidase, subunit E, domain 1"/>
    <property type="match status" value="1"/>
</dbReference>
<dbReference type="AlphaFoldDB" id="A0A8H4R265"/>
<dbReference type="InterPro" id="IPR019261">
    <property type="entry name" value="PARG_cat_microbial"/>
</dbReference>
<feature type="compositionally biased region" description="Polar residues" evidence="1">
    <location>
        <begin position="1"/>
        <end position="18"/>
    </location>
</feature>
<feature type="compositionally biased region" description="Basic and acidic residues" evidence="1">
    <location>
        <begin position="19"/>
        <end position="28"/>
    </location>
</feature>
<gene>
    <name evidence="3" type="ORF">D9613_000177</name>
</gene>
<sequence length="338" mass="37798">MDNAHQQINYYDGSQQHPEPSHSTDGQRQRRHSHSTHASPTHSSVNHGLVVDGGHSGRAHLKSIALTTIEAINNGLVDVTKAINRTRFYSPRSPELVNWREARATTSWYKSRPSKILIAPMTTIEGTRCLHNSHPTRRLAILNFASPTRPGGGFLEGASAQEESIARSSSLYFSLCSEAARPFYALHAQDDKGGFYSHAMIYSRNIHLVRDDAGAWIAPFQVDVLTSPAVNAGKARKVYYTTPRNQLENAIREHMSERIARVLALFEREGARNLVLGSFGTGVFRNDIETMAVIWCELLLGPSARFASSFENIVFAIPDRHTRRCFESIFCLGQRRNQ</sequence>
<dbReference type="EMBL" id="JAACJL010000015">
    <property type="protein sequence ID" value="KAF4620422.1"/>
    <property type="molecule type" value="Genomic_DNA"/>
</dbReference>
<proteinExistence type="predicted"/>
<feature type="region of interest" description="Disordered" evidence="1">
    <location>
        <begin position="1"/>
        <end position="54"/>
    </location>
</feature>